<reference evidence="2" key="1">
    <citation type="submission" date="2018-06" db="EMBL/GenBank/DDBJ databases">
        <authorList>
            <person name="Zhirakovskaya E."/>
        </authorList>
    </citation>
    <scope>NUCLEOTIDE SEQUENCE</scope>
</reference>
<protein>
    <recommendedName>
        <fullName evidence="1">Cytochrome c7-like domain-containing protein</fullName>
    </recommendedName>
</protein>
<feature type="domain" description="Cytochrome c7-like" evidence="1">
    <location>
        <begin position="177"/>
        <end position="240"/>
    </location>
</feature>
<sequence length="249" mass="28991">MKRYLSCLLSLSVLFLPFLIVGCINSVKDAKEPEISKGLESIPYYNKRSFSFSTNEAYKEMRQKSIADKERKDRLKQEKERKIEEIFTEEVKKRVIGKDVRIAIPDPWIAPKKRSIKSMPLPLRAFPKDRYGYPDWTKAVEEGLLNPLSSLKRNPPKEEIRDTEILFQINDRLMANVLFPHKTHTYWLSCKICHPGIFKAKKGGNIFTMYDIWNGKFCGRCHGKVAFQPKGFRNCRRCHSVGKKTMGIE</sequence>
<name>A0A3B0UWZ8_9ZZZZ</name>
<dbReference type="InterPro" id="IPR026352">
    <property type="entry name" value="Nanowire_3heme"/>
</dbReference>
<dbReference type="PROSITE" id="PS51257">
    <property type="entry name" value="PROKAR_LIPOPROTEIN"/>
    <property type="match status" value="1"/>
</dbReference>
<dbReference type="CDD" id="cd08168">
    <property type="entry name" value="Cytochrom_C3"/>
    <property type="match status" value="1"/>
</dbReference>
<dbReference type="EMBL" id="UOEZ01000033">
    <property type="protein sequence ID" value="VAW35705.1"/>
    <property type="molecule type" value="Genomic_DNA"/>
</dbReference>
<dbReference type="AlphaFoldDB" id="A0A3B0UWZ8"/>
<dbReference type="InterPro" id="IPR029467">
    <property type="entry name" value="Cyt_c7-like"/>
</dbReference>
<dbReference type="SUPFAM" id="SSF48695">
    <property type="entry name" value="Multiheme cytochromes"/>
    <property type="match status" value="1"/>
</dbReference>
<dbReference type="InterPro" id="IPR036280">
    <property type="entry name" value="Multihaem_cyt_sf"/>
</dbReference>
<evidence type="ECO:0000259" key="1">
    <source>
        <dbReference type="Pfam" id="PF14522"/>
    </source>
</evidence>
<dbReference type="NCBIfam" id="TIGR04257">
    <property type="entry name" value="nanowire_3heme"/>
    <property type="match status" value="1"/>
</dbReference>
<accession>A0A3B0UWZ8</accession>
<proteinExistence type="predicted"/>
<organism evidence="2">
    <name type="scientific">hydrothermal vent metagenome</name>
    <dbReference type="NCBI Taxonomy" id="652676"/>
    <lineage>
        <taxon>unclassified sequences</taxon>
        <taxon>metagenomes</taxon>
        <taxon>ecological metagenomes</taxon>
    </lineage>
</organism>
<gene>
    <name evidence="2" type="ORF">MNBD_DELTA02-1165</name>
</gene>
<evidence type="ECO:0000313" key="2">
    <source>
        <dbReference type="EMBL" id="VAW35705.1"/>
    </source>
</evidence>
<dbReference type="Gene3D" id="3.90.10.10">
    <property type="entry name" value="Cytochrome C3"/>
    <property type="match status" value="1"/>
</dbReference>
<dbReference type="Pfam" id="PF14522">
    <property type="entry name" value="Cytochrome_C7"/>
    <property type="match status" value="1"/>
</dbReference>